<accession>A0A0D3Q9N4</accession>
<evidence type="ECO:0000313" key="40">
    <source>
        <dbReference type="Proteomes" id="UP000505390"/>
    </source>
</evidence>
<dbReference type="OMA" id="VEECAYY"/>
<reference evidence="6 27" key="4">
    <citation type="submission" date="2017-09" db="EMBL/GenBank/DDBJ databases">
        <title>A single nucleotide polymorphism in the Staphylococcus aureus virulence regulator SaeR abolishes pathogenesis.</title>
        <authorList>
            <person name="Copin R.J."/>
            <person name="Sause W."/>
            <person name="Shopsin B."/>
            <person name="Torres V.J."/>
        </authorList>
    </citation>
    <scope>NUCLEOTIDE SEQUENCE [LARGE SCALE GENOMIC DNA]</scope>
    <source>
        <strain evidence="27">Newman</strain>
        <strain evidence="6">Newman_D2C</strain>
    </source>
</reference>
<evidence type="ECO:0000313" key="24">
    <source>
        <dbReference type="EMBL" id="RZH93861.1"/>
    </source>
</evidence>
<dbReference type="CDD" id="cd03283">
    <property type="entry name" value="ABC_MutS-like"/>
    <property type="match status" value="1"/>
</dbReference>
<reference evidence="18" key="3">
    <citation type="journal article" date="2016" name="J. Infect. Dis.">
        <title>Comparative Genomics of Community-Associated Methicillin-Resistant Staphylococcus aureus Shows the Emergence of Clone ST8-USA300 in Geneva, Switzerland.</title>
        <authorList>
            <person name="Von Dach E."/>
            <person name="Diene S.M."/>
            <person name="Fankhauser C."/>
            <person name="Schrenzel J."/>
            <person name="Harbarth S."/>
            <person name="Francois P."/>
        </authorList>
    </citation>
    <scope>NUCLEOTIDE SEQUENCE</scope>
    <source>
        <strain evidence="18">MRSA_S26</strain>
    </source>
</reference>
<dbReference type="Gene3D" id="3.40.50.300">
    <property type="entry name" value="P-loop containing nucleotide triphosphate hydrolases"/>
    <property type="match status" value="1"/>
</dbReference>
<evidence type="ECO:0000313" key="19">
    <source>
        <dbReference type="EMBL" id="MCE3361285.1"/>
    </source>
</evidence>
<evidence type="ECO:0000313" key="14">
    <source>
        <dbReference type="EMBL" id="CAC8230557.1"/>
    </source>
</evidence>
<evidence type="ECO:0000313" key="42">
    <source>
        <dbReference type="Proteomes" id="UP000547874"/>
    </source>
</evidence>
<organism evidence="14 41">
    <name type="scientific">Staphylococcus aureus</name>
    <dbReference type="NCBI Taxonomy" id="1280"/>
    <lineage>
        <taxon>Bacteria</taxon>
        <taxon>Bacillati</taxon>
        <taxon>Bacillota</taxon>
        <taxon>Bacilli</taxon>
        <taxon>Bacillales</taxon>
        <taxon>Staphylococcaceae</taxon>
        <taxon>Staphylococcus</taxon>
    </lineage>
</organism>
<reference evidence="38 39" key="7">
    <citation type="submission" date="2019-11" db="EMBL/GenBank/DDBJ databases">
        <title>Implementation of targeted gown and glove precautions to prevent Staphylococcus aureus acquisition in community-based nursing homes.</title>
        <authorList>
            <person name="Stine O.C."/>
        </authorList>
    </citation>
    <scope>NUCLEOTIDE SEQUENCE [LARGE SCALE GENOMIC DNA]</scope>
    <source>
        <strain evidence="21 39">S_1081.LBCF.DN</strain>
        <strain evidence="20 38">S_2062.LAUP.DI</strain>
    </source>
</reference>
<dbReference type="InterPro" id="IPR045076">
    <property type="entry name" value="MutS"/>
</dbReference>
<dbReference type="EMBL" id="JAANEC010000126">
    <property type="protein sequence ID" value="NUY13315.1"/>
    <property type="molecule type" value="Genomic_DNA"/>
</dbReference>
<dbReference type="EMBL" id="CACTWD010000027">
    <property type="protein sequence ID" value="CAA4708906.1"/>
    <property type="molecule type" value="Genomic_DNA"/>
</dbReference>
<proteinExistence type="predicted"/>
<dbReference type="GO" id="GO:0006298">
    <property type="term" value="P:mismatch repair"/>
    <property type="evidence" value="ECO:0007669"/>
    <property type="project" value="InterPro"/>
</dbReference>
<dbReference type="Proteomes" id="UP000294017">
    <property type="component" value="Unassembled WGS sequence"/>
</dbReference>
<dbReference type="RefSeq" id="WP_000106330.1">
    <property type="nucleotide sequence ID" value="NC_021670.1"/>
</dbReference>
<evidence type="ECO:0000256" key="3">
    <source>
        <dbReference type="ARBA" id="ARBA00023125"/>
    </source>
</evidence>
<dbReference type="SUPFAM" id="SSF52540">
    <property type="entry name" value="P-loop containing nucleoside triphosphate hydrolases"/>
    <property type="match status" value="1"/>
</dbReference>
<dbReference type="Proteomes" id="UP000459702">
    <property type="component" value="Unassembled WGS sequence"/>
</dbReference>
<dbReference type="Proteomes" id="UP000251686">
    <property type="component" value="Unassembled WGS sequence"/>
</dbReference>
<dbReference type="EMBL" id="CACUNS010000027">
    <property type="protein sequence ID" value="CAA6132900.1"/>
    <property type="molecule type" value="Genomic_DNA"/>
</dbReference>
<evidence type="ECO:0000313" key="26">
    <source>
        <dbReference type="EMBL" id="SUL37253.1"/>
    </source>
</evidence>
<evidence type="ECO:0000313" key="10">
    <source>
        <dbReference type="EMBL" id="CAA4708906.1"/>
    </source>
</evidence>
<dbReference type="EMBL" id="CP023391">
    <property type="protein sequence ID" value="ATC72219.1"/>
    <property type="molecule type" value="Genomic_DNA"/>
</dbReference>
<evidence type="ECO:0000313" key="36">
    <source>
        <dbReference type="Proteomes" id="UP000459702"/>
    </source>
</evidence>
<dbReference type="Proteomes" id="UP000443506">
    <property type="component" value="Unassembled WGS sequence"/>
</dbReference>
<dbReference type="Proteomes" id="UP001200271">
    <property type="component" value="Unassembled WGS sequence"/>
</dbReference>
<evidence type="ECO:0000313" key="25">
    <source>
        <dbReference type="EMBL" id="RZI07234.1"/>
    </source>
</evidence>
<evidence type="ECO:0000313" key="33">
    <source>
        <dbReference type="Proteomes" id="UP000443506"/>
    </source>
</evidence>
<dbReference type="Proteomes" id="UP000505390">
    <property type="component" value="Unassembled WGS sequence"/>
</dbReference>
<keyword evidence="4" id="KW-0472">Membrane</keyword>
<dbReference type="EMBL" id="CAIGXB010000011">
    <property type="protein sequence ID" value="CAC5807702.1"/>
    <property type="molecule type" value="Genomic_DNA"/>
</dbReference>
<dbReference type="FunFam" id="3.40.50.300:FF:002510">
    <property type="entry name" value="DNA mismatch repair protein MutS"/>
    <property type="match status" value="1"/>
</dbReference>
<keyword evidence="4" id="KW-1133">Transmembrane helix</keyword>
<reference evidence="23 42" key="8">
    <citation type="journal article" date="2020" name="J. Antimicrob. Chemother.">
        <title>Detection of heterogeneous vancomycin intermediate resistance in MRSA isolates from Latin America.</title>
        <authorList>
            <person name="Castro B.E."/>
            <person name="Berrio M."/>
            <person name="Vargas M.L."/>
            <person name="Carvajal L.P."/>
            <person name="Millan L.V."/>
            <person name="Rios R."/>
            <person name="Hernandez A.K."/>
            <person name="Rincon S."/>
            <person name="Cubides P."/>
            <person name="Forero E."/>
            <person name="Dinh A."/>
            <person name="Seas C."/>
            <person name="Munita J.M."/>
            <person name="Arias C.A."/>
            <person name="Reyes J."/>
            <person name="Diaz L."/>
        </authorList>
    </citation>
    <scope>NUCLEOTIDE SEQUENCE [LARGE SCALE GENOMIC DNA]</scope>
    <source>
        <strain evidence="23 42">UE1097</strain>
    </source>
</reference>
<dbReference type="EMBL" id="CACTOE010000017">
    <property type="protein sequence ID" value="CAA4149043.1"/>
    <property type="molecule type" value="Genomic_DNA"/>
</dbReference>
<evidence type="ECO:0000313" key="34">
    <source>
        <dbReference type="Proteomes" id="UP000443708"/>
    </source>
</evidence>
<evidence type="ECO:0000256" key="4">
    <source>
        <dbReference type="SAM" id="Phobius"/>
    </source>
</evidence>
<feature type="transmembrane region" description="Helical" evidence="4">
    <location>
        <begin position="6"/>
        <end position="28"/>
    </location>
</feature>
<evidence type="ECO:0000313" key="16">
    <source>
        <dbReference type="EMBL" id="KMR36168.1"/>
    </source>
</evidence>
<gene>
    <name evidence="14" type="primary">mutS_1</name>
    <name evidence="7" type="synonym">mutS_2</name>
    <name evidence="18" type="ORF">ACR79_12085</name>
    <name evidence="6" type="ORF">CNH36_11480</name>
    <name evidence="24" type="ORF">EIG94_06105</name>
    <name evidence="25" type="ORF">EIH03_07005</name>
    <name evidence="17" type="ORF">EP54_07855</name>
    <name evidence="16" type="ORF">EQ90_09300</name>
    <name evidence="20" type="ORF">GO814_01690</name>
    <name evidence="21" type="ORF">GO942_05980</name>
    <name evidence="23" type="ORF">GQX37_12435</name>
    <name evidence="22" type="ORF">GZ130_11255</name>
    <name evidence="19" type="ORF">LB359_02780</name>
    <name evidence="26" type="ORF">NCTC10702_03247</name>
    <name evidence="15" type="ORF">NCTC13131_01379</name>
    <name evidence="7" type="ORF">SAMEA1029512_02217</name>
    <name evidence="8" type="ORF">SAMEA1029528_02345</name>
    <name evidence="9" type="ORF">SAMEA2078260_02744</name>
    <name evidence="11" type="ORF">SAMEA2078588_02782</name>
    <name evidence="12" type="ORF">SAMEA2080344_02756</name>
    <name evidence="10" type="ORF">SAMEA2081063_02801</name>
    <name evidence="13" type="ORF">SAMEA4008575_02408</name>
    <name evidence="14" type="ORF">SAMEA70146418_02382</name>
</gene>
<evidence type="ECO:0000313" key="6">
    <source>
        <dbReference type="EMBL" id="ATC72219.1"/>
    </source>
</evidence>
<dbReference type="EMBL" id="WPTS01000013">
    <property type="protein sequence ID" value="MVK33855.1"/>
    <property type="molecule type" value="Genomic_DNA"/>
</dbReference>
<evidence type="ECO:0000313" key="17">
    <source>
        <dbReference type="EMBL" id="KMR57067.1"/>
    </source>
</evidence>
<evidence type="ECO:0000313" key="32">
    <source>
        <dbReference type="Proteomes" id="UP000442782"/>
    </source>
</evidence>
<reference evidence="19" key="11">
    <citation type="journal article" date="2021" name="Front Med (Lausanne)">
        <title>The Prevalence and Determinants of Fusidic Acid Resistance Among Methicillin-Resistant Staphylococcus aureus Clinical Isolates in China.</title>
        <authorList>
            <person name="Zhao H."/>
            <person name="Wang X."/>
            <person name="Wang B."/>
            <person name="Xu Y."/>
            <person name="Rao L."/>
            <person name="Wan B."/>
            <person name="Guo Y."/>
            <person name="Wu X."/>
            <person name="Yu J."/>
            <person name="Chen L."/>
            <person name="Li M."/>
            <person name="Yu F."/>
        </authorList>
    </citation>
    <scope>NUCLEOTIDE SEQUENCE</scope>
    <source>
        <strain evidence="19">NC-4</strain>
    </source>
</reference>
<dbReference type="Proteomes" id="UP000293434">
    <property type="component" value="Unassembled WGS sequence"/>
</dbReference>
<dbReference type="EMBL" id="JAIUEN010000014">
    <property type="protein sequence ID" value="MCE3361285.1"/>
    <property type="molecule type" value="Genomic_DNA"/>
</dbReference>
<evidence type="ECO:0000313" key="8">
    <source>
        <dbReference type="EMBL" id="CAA4153636.1"/>
    </source>
</evidence>
<dbReference type="GO" id="GO:0140664">
    <property type="term" value="F:ATP-dependent DNA damage sensor activity"/>
    <property type="evidence" value="ECO:0007669"/>
    <property type="project" value="InterPro"/>
</dbReference>
<dbReference type="EMBL" id="CAIIGD010000010">
    <property type="protein sequence ID" value="CAC8230557.1"/>
    <property type="molecule type" value="Genomic_DNA"/>
</dbReference>
<evidence type="ECO:0000313" key="11">
    <source>
        <dbReference type="EMBL" id="CAA6132900.1"/>
    </source>
</evidence>
<evidence type="ECO:0000313" key="9">
    <source>
        <dbReference type="EMBL" id="CAA4400780.1"/>
    </source>
</evidence>
<accession>A0A1E8WY80</accession>
<dbReference type="GO" id="GO:0005524">
    <property type="term" value="F:ATP binding"/>
    <property type="evidence" value="ECO:0007669"/>
    <property type="project" value="UniProtKB-KW"/>
</dbReference>
<keyword evidence="1" id="KW-0547">Nucleotide-binding</keyword>
<evidence type="ECO:0000313" key="23">
    <source>
        <dbReference type="EMBL" id="NUY13315.1"/>
    </source>
</evidence>
<evidence type="ECO:0000313" key="39">
    <source>
        <dbReference type="Proteomes" id="UP000478867"/>
    </source>
</evidence>
<dbReference type="EMBL" id="RQTC01000083">
    <property type="protein sequence ID" value="RZH93861.1"/>
    <property type="molecule type" value="Genomic_DNA"/>
</dbReference>
<evidence type="ECO:0000313" key="28">
    <source>
        <dbReference type="Proteomes" id="UP000254116"/>
    </source>
</evidence>
<dbReference type="AlphaFoldDB" id="A0A0D3Q9N4"/>
<evidence type="ECO:0000313" key="27">
    <source>
        <dbReference type="Proteomes" id="UP000217245"/>
    </source>
</evidence>
<dbReference type="GO" id="GO:0030983">
    <property type="term" value="F:mismatched DNA binding"/>
    <property type="evidence" value="ECO:0007669"/>
    <property type="project" value="InterPro"/>
</dbReference>
<reference evidence="22 37" key="9">
    <citation type="submission" date="2020-01" db="EMBL/GenBank/DDBJ databases">
        <title>Analysis of Virulence and Antimicrobial Resistance Gene Carriage in Staphylococcus aureus Infections in Equids Using Whole Genome Sequencing.</title>
        <authorList>
            <person name="Little S.V."/>
            <person name="Hillhouse A.E."/>
            <person name="Cohen N.D."/>
            <person name="Lawhon S.D."/>
            <person name="Bryan L.K."/>
        </authorList>
    </citation>
    <scope>NUCLEOTIDE SEQUENCE [LARGE SCALE GENOMIC DNA]</scope>
    <source>
        <strain evidence="22 37">61-017</strain>
    </source>
</reference>
<dbReference type="Proteomes" id="UP000466646">
    <property type="component" value="Unassembled WGS sequence"/>
</dbReference>
<feature type="transmembrane region" description="Helical" evidence="4">
    <location>
        <begin position="159"/>
        <end position="176"/>
    </location>
</feature>
<evidence type="ECO:0000313" key="13">
    <source>
        <dbReference type="EMBL" id="CAC5807702.1"/>
    </source>
</evidence>
<dbReference type="GO" id="GO:0005829">
    <property type="term" value="C:cytosol"/>
    <property type="evidence" value="ECO:0007669"/>
    <property type="project" value="TreeGrafter"/>
</dbReference>
<dbReference type="Proteomes" id="UP000507112">
    <property type="component" value="Unassembled WGS sequence"/>
</dbReference>
<evidence type="ECO:0000313" key="31">
    <source>
        <dbReference type="Proteomes" id="UP000442696"/>
    </source>
</evidence>
<evidence type="ECO:0000313" key="35">
    <source>
        <dbReference type="Proteomes" id="UP000459586"/>
    </source>
</evidence>
<dbReference type="KEGG" id="saur:SABB_02499"/>
<dbReference type="Proteomes" id="UP000547874">
    <property type="component" value="Unassembled WGS sequence"/>
</dbReference>
<protein>
    <submittedName>
        <fullName evidence="16">DNA mismatch repair protein MutS</fullName>
    </submittedName>
    <submittedName>
        <fullName evidence="6">MutS family DNA mismatch repair protein</fullName>
    </submittedName>
    <submittedName>
        <fullName evidence="14">MutS-related protein, family 1</fullName>
    </submittedName>
</protein>
<dbReference type="Proteomes" id="UP000478867">
    <property type="component" value="Unassembled WGS sequence"/>
</dbReference>
<evidence type="ECO:0000313" key="22">
    <source>
        <dbReference type="EMBL" id="NDP57172.1"/>
    </source>
</evidence>
<dbReference type="EMBL" id="CACURZ010000025">
    <property type="protein sequence ID" value="CAA6394757.1"/>
    <property type="molecule type" value="Genomic_DNA"/>
</dbReference>
<dbReference type="Proteomes" id="UP000443708">
    <property type="component" value="Unassembled WGS sequence"/>
</dbReference>
<dbReference type="EMBL" id="UAUZ02000002">
    <property type="protein sequence ID" value="CAD7353867.1"/>
    <property type="molecule type" value="Genomic_DNA"/>
</dbReference>
<evidence type="ECO:0000313" key="37">
    <source>
        <dbReference type="Proteomes" id="UP000466646"/>
    </source>
</evidence>
<evidence type="ECO:0000313" key="29">
    <source>
        <dbReference type="Proteomes" id="UP000293434"/>
    </source>
</evidence>
<reference evidence="29 30" key="6">
    <citation type="submission" date="2018-11" db="EMBL/GenBank/DDBJ databases">
        <title>Genomic profiling of Staphylococcus species from a Poultry farm system in KwaZulu-Natal, South Africa.</title>
        <authorList>
            <person name="Amoako D.G."/>
            <person name="Somboro A.M."/>
            <person name="Abia A.L.K."/>
            <person name="Bester L.A."/>
            <person name="Essack S.Y."/>
        </authorList>
    </citation>
    <scope>NUCLEOTIDE SEQUENCE [LARGE SCALE GENOMIC DNA]</scope>
    <source>
        <strain evidence="25 30">SA12</strain>
        <strain evidence="24 29">SA9</strain>
    </source>
</reference>
<dbReference type="EMBL" id="LALJ01000021">
    <property type="protein sequence ID" value="KMR36168.1"/>
    <property type="molecule type" value="Genomic_DNA"/>
</dbReference>
<dbReference type="EMBL" id="UHBY01000003">
    <property type="protein sequence ID" value="SUL37253.1"/>
    <property type="molecule type" value="Genomic_DNA"/>
</dbReference>
<evidence type="ECO:0000313" key="7">
    <source>
        <dbReference type="EMBL" id="CAA4149043.1"/>
    </source>
</evidence>
<evidence type="ECO:0000313" key="21">
    <source>
        <dbReference type="EMBL" id="MVM10237.1"/>
    </source>
</evidence>
<evidence type="ECO:0000313" key="18">
    <source>
        <dbReference type="EMBL" id="KSA78812.1"/>
    </source>
</evidence>
<dbReference type="EMBL" id="JAAFLG010000028">
    <property type="protein sequence ID" value="NDP57172.1"/>
    <property type="molecule type" value="Genomic_DNA"/>
</dbReference>
<evidence type="ECO:0000259" key="5">
    <source>
        <dbReference type="SMART" id="SM00534"/>
    </source>
</evidence>
<dbReference type="EMBL" id="LALQ01000031">
    <property type="protein sequence ID" value="KMR57067.1"/>
    <property type="molecule type" value="Genomic_DNA"/>
</dbReference>
<reference evidence="18" key="2">
    <citation type="submission" date="2015-06" db="EMBL/GenBank/DDBJ databases">
        <authorList>
            <person name="Diene S.M."/>
            <person name="Von Dach E."/>
            <person name="Fankhauser C."/>
            <person name="Schrenzel J."/>
            <person name="Harbarth S."/>
            <person name="Francois P."/>
        </authorList>
    </citation>
    <scope>NUCLEOTIDE SEQUENCE</scope>
    <source>
        <strain evidence="18">MRSA_S26</strain>
    </source>
</reference>
<dbReference type="InterPro" id="IPR027417">
    <property type="entry name" value="P-loop_NTPase"/>
</dbReference>
<sequence>MSTNQTFLIFVIAIILLTSVIGIVGRYMSRQRLLKSMETLWQTISPLEAFIRPNSHFDYEYKLYKEKFESHSLVDDKTWSDLNMNAIFHKMNYNLTAIGEMKLYACLRGMLSITNKSLLSLFNDNAEFRKNVTYHLALIGKTVYPTFPDQITPVKRQNILFLCPFLPVISFAVIFINSQVGILLFLMSCLFNIILSATLKRTYEDDLKSIFYASNVLKQGYTISKIKHAPQPEVNFKQFRTARHLTSVLAEVNDEDIGAMVIKLVKLIFMLDYVLFHSIQKSYTTHMNELKNCFDYIAELDNHYALAMYRRTLECYTEPQIDDSNDGIVFSELTHPLIADAVANDFSLSQNILLTGSNASGKSTFMKSIAINIILASAIQTVTASKFVYQPGIVFTSMANADDVLSGDSYFMAELKSIKRIVEIPDNQKIYCFIDEIFKGTNTTERIAASESVLSFLHEKSNFRVIAATHDIELAELLKQRYENYHFNEVIENNNIHFDYKIKPGKANTRNAIELLKITSFPAKIYERAKDNVPKI</sequence>
<dbReference type="Proteomes" id="UP000471199">
    <property type="component" value="Unassembled WGS sequence"/>
</dbReference>
<dbReference type="Proteomes" id="UP000254116">
    <property type="component" value="Unassembled WGS sequence"/>
</dbReference>
<evidence type="ECO:0000256" key="2">
    <source>
        <dbReference type="ARBA" id="ARBA00022840"/>
    </source>
</evidence>
<evidence type="ECO:0000313" key="15">
    <source>
        <dbReference type="EMBL" id="CAD7353867.1"/>
    </source>
</evidence>
<evidence type="ECO:0000313" key="41">
    <source>
        <dbReference type="Proteomes" id="UP000507112"/>
    </source>
</evidence>
<dbReference type="InterPro" id="IPR000432">
    <property type="entry name" value="DNA_mismatch_repair_MutS_C"/>
</dbReference>
<dbReference type="SMR" id="A0A0D3Q9N4"/>
<dbReference type="EMBL" id="CACTQT010000025">
    <property type="protein sequence ID" value="CAA4400780.1"/>
    <property type="molecule type" value="Genomic_DNA"/>
</dbReference>
<dbReference type="PANTHER" id="PTHR11361:SF152">
    <property type="entry name" value="DNA MISMATCH REPAIR PROTEIN"/>
    <property type="match status" value="1"/>
</dbReference>
<dbReference type="Proteomes" id="UP000052129">
    <property type="component" value="Unassembled WGS sequence"/>
</dbReference>
<evidence type="ECO:0000313" key="20">
    <source>
        <dbReference type="EMBL" id="MVK33855.1"/>
    </source>
</evidence>
<dbReference type="Pfam" id="PF00488">
    <property type="entry name" value="MutS_V"/>
    <property type="match status" value="1"/>
</dbReference>
<dbReference type="EMBL" id="CACTPI010000012">
    <property type="protein sequence ID" value="CAA4153636.1"/>
    <property type="molecule type" value="Genomic_DNA"/>
</dbReference>
<evidence type="ECO:0000313" key="38">
    <source>
        <dbReference type="Proteomes" id="UP000471199"/>
    </source>
</evidence>
<name>A0A0D3Q9N4_STAAU</name>
<evidence type="ECO:0000313" key="12">
    <source>
        <dbReference type="EMBL" id="CAA6394757.1"/>
    </source>
</evidence>
<dbReference type="EMBL" id="LFVP01000010">
    <property type="protein sequence ID" value="KSA78812.1"/>
    <property type="molecule type" value="Genomic_DNA"/>
</dbReference>
<reference evidence="19" key="12">
    <citation type="submission" date="2023-08" db="EMBL/GenBank/DDBJ databases">
        <authorList>
            <person name="Zhao H."/>
            <person name="Wang X."/>
        </authorList>
    </citation>
    <scope>NUCLEOTIDE SEQUENCE</scope>
    <source>
        <strain evidence="19">NC-4</strain>
    </source>
</reference>
<keyword evidence="2" id="KW-0067">ATP-binding</keyword>
<dbReference type="Proteomes" id="UP000442782">
    <property type="component" value="Unassembled WGS sequence"/>
</dbReference>
<keyword evidence="3" id="KW-0238">DNA-binding</keyword>
<evidence type="ECO:0000313" key="30">
    <source>
        <dbReference type="Proteomes" id="UP000294017"/>
    </source>
</evidence>
<dbReference type="SMART" id="SM00534">
    <property type="entry name" value="MUTSac"/>
    <property type="match status" value="1"/>
</dbReference>
<dbReference type="Proteomes" id="UP000442696">
    <property type="component" value="Unassembled WGS sequence"/>
</dbReference>
<dbReference type="EMBL" id="WPXC01000011">
    <property type="protein sequence ID" value="MVM10237.1"/>
    <property type="molecule type" value="Genomic_DNA"/>
</dbReference>
<reference evidence="40 41" key="10">
    <citation type="submission" date="2020-06" db="EMBL/GenBank/DDBJ databases">
        <authorList>
            <consortium name="Pathogen Informatics"/>
        </authorList>
    </citation>
    <scope>NUCLEOTIDE SEQUENCE [LARGE SCALE GENOMIC DNA]</scope>
    <source>
        <strain evidence="14 41">MOS105</strain>
        <strain evidence="15">NCTC13131</strain>
        <strain evidence="8 34">S040_N01_C01</strain>
        <strain evidence="7 32">S087_N01_C01</strain>
        <strain evidence="13 40">SG160</strain>
        <strain evidence="11 36">T012_N10_C04</strain>
        <strain evidence="9 31">T012_N16_C08</strain>
        <strain evidence="10 33">T065_N03_C06</strain>
        <strain evidence="12 35">T197_A02_C01</strain>
    </source>
</reference>
<dbReference type="Proteomes" id="UP000459586">
    <property type="component" value="Unassembled WGS sequence"/>
</dbReference>
<dbReference type="PANTHER" id="PTHR11361">
    <property type="entry name" value="DNA MISMATCH REPAIR PROTEIN MUTS FAMILY MEMBER"/>
    <property type="match status" value="1"/>
</dbReference>
<dbReference type="EMBL" id="RQTF01000117">
    <property type="protein sequence ID" value="RZI07234.1"/>
    <property type="molecule type" value="Genomic_DNA"/>
</dbReference>
<keyword evidence="4" id="KW-0812">Transmembrane</keyword>
<feature type="domain" description="DNA mismatch repair proteins mutS family" evidence="5">
    <location>
        <begin position="349"/>
        <end position="534"/>
    </location>
</feature>
<reference evidence="16" key="1">
    <citation type="journal article" date="2015" name="J. Infect. Dis.">
        <title>Parallel Epidemics of Community-Associated Methicillin-Resistant Staphylococcus aureus USA300 Infection in North and South America.</title>
        <authorList>
            <person name="Planet P.J."/>
            <person name="Diaz L."/>
            <person name="Kolokotronis S.O."/>
            <person name="Narechania A."/>
            <person name="Reyes J."/>
            <person name="Xing G."/>
            <person name="Rincon S."/>
            <person name="Smith H."/>
            <person name="Panesso D."/>
            <person name="Ryan C."/>
            <person name="Smith D.P."/>
            <person name="Guzman M."/>
            <person name="Zurita J."/>
            <person name="Sebra R."/>
            <person name="Deikus G."/>
            <person name="Nolan R.L."/>
            <person name="Tenover F.C."/>
            <person name="Weinstock G.M."/>
            <person name="Robinson D.A."/>
            <person name="Arias C.A."/>
        </authorList>
    </citation>
    <scope>NUCLEOTIDE SEQUENCE</scope>
    <source>
        <strain evidence="16">CA15</strain>
        <strain evidence="17">M121</strain>
    </source>
</reference>
<reference evidence="26 28" key="5">
    <citation type="submission" date="2018-06" db="EMBL/GenBank/DDBJ databases">
        <authorList>
            <consortium name="Pathogen Informatics"/>
            <person name="Doyle S."/>
        </authorList>
    </citation>
    <scope>NUCLEOTIDE SEQUENCE [LARGE SCALE GENOMIC DNA]</scope>
    <source>
        <strain evidence="26 28">NCTC10702</strain>
    </source>
</reference>
<evidence type="ECO:0000256" key="1">
    <source>
        <dbReference type="ARBA" id="ARBA00022741"/>
    </source>
</evidence>
<dbReference type="Proteomes" id="UP000217245">
    <property type="component" value="Chromosome"/>
</dbReference>